<evidence type="ECO:0000313" key="3">
    <source>
        <dbReference type="Proteomes" id="UP000249061"/>
    </source>
</evidence>
<dbReference type="EMBL" id="QFQP01000043">
    <property type="protein sequence ID" value="PZR05662.1"/>
    <property type="molecule type" value="Genomic_DNA"/>
</dbReference>
<name>A0A2W5SS16_9BACT</name>
<evidence type="ECO:0000313" key="2">
    <source>
        <dbReference type="EMBL" id="PZR05662.1"/>
    </source>
</evidence>
<dbReference type="Proteomes" id="UP000249061">
    <property type="component" value="Unassembled WGS sequence"/>
</dbReference>
<feature type="signal peptide" evidence="1">
    <location>
        <begin position="1"/>
        <end position="18"/>
    </location>
</feature>
<proteinExistence type="predicted"/>
<accession>A0A2W5SS16</accession>
<sequence length="86" mass="9163">MKNLILMALLMFALVGCTEPPCDPGASRCLGNTVEVCNEKQAWRTLADCGELSRLARRPLVCAFVTSDDAGVIDGNTCIPEPPANP</sequence>
<dbReference type="PROSITE" id="PS51257">
    <property type="entry name" value="PROKAR_LIPOPROTEIN"/>
    <property type="match status" value="1"/>
</dbReference>
<dbReference type="AlphaFoldDB" id="A0A2W5SS16"/>
<evidence type="ECO:0008006" key="4">
    <source>
        <dbReference type="Google" id="ProtNLM"/>
    </source>
</evidence>
<comment type="caution">
    <text evidence="2">The sequence shown here is derived from an EMBL/GenBank/DDBJ whole genome shotgun (WGS) entry which is preliminary data.</text>
</comment>
<gene>
    <name evidence="2" type="ORF">DI536_31935</name>
</gene>
<evidence type="ECO:0000256" key="1">
    <source>
        <dbReference type="SAM" id="SignalP"/>
    </source>
</evidence>
<feature type="chain" id="PRO_5015994831" description="Lipoprotein" evidence="1">
    <location>
        <begin position="19"/>
        <end position="86"/>
    </location>
</feature>
<reference evidence="2 3" key="1">
    <citation type="submission" date="2017-08" db="EMBL/GenBank/DDBJ databases">
        <title>Infants hospitalized years apart are colonized by the same room-sourced microbial strains.</title>
        <authorList>
            <person name="Brooks B."/>
            <person name="Olm M.R."/>
            <person name="Firek B.A."/>
            <person name="Baker R."/>
            <person name="Thomas B.C."/>
            <person name="Morowitz M.J."/>
            <person name="Banfield J.F."/>
        </authorList>
    </citation>
    <scope>NUCLEOTIDE SEQUENCE [LARGE SCALE GENOMIC DNA]</scope>
    <source>
        <strain evidence="2">S2_003_000_R2_14</strain>
    </source>
</reference>
<keyword evidence="1" id="KW-0732">Signal</keyword>
<organism evidence="2 3">
    <name type="scientific">Archangium gephyra</name>
    <dbReference type="NCBI Taxonomy" id="48"/>
    <lineage>
        <taxon>Bacteria</taxon>
        <taxon>Pseudomonadati</taxon>
        <taxon>Myxococcota</taxon>
        <taxon>Myxococcia</taxon>
        <taxon>Myxococcales</taxon>
        <taxon>Cystobacterineae</taxon>
        <taxon>Archangiaceae</taxon>
        <taxon>Archangium</taxon>
    </lineage>
</organism>
<protein>
    <recommendedName>
        <fullName evidence="4">Lipoprotein</fullName>
    </recommendedName>
</protein>